<reference evidence="20" key="2">
    <citation type="submission" date="2025-09" db="UniProtKB">
        <authorList>
            <consortium name="Ensembl"/>
        </authorList>
    </citation>
    <scope>IDENTIFICATION</scope>
</reference>
<evidence type="ECO:0000256" key="16">
    <source>
        <dbReference type="ARBA" id="ARBA00047998"/>
    </source>
</evidence>
<keyword evidence="8" id="KW-0633">Potassium transport</keyword>
<keyword evidence="9" id="KW-0521">NADP</keyword>
<comment type="subcellular location">
    <subcellularLocation>
        <location evidence="1">Cell membrane</location>
        <topology evidence="1">Peripheral membrane protein</topology>
        <orientation evidence="1">Cytoplasmic side</orientation>
    </subcellularLocation>
    <subcellularLocation>
        <location evidence="2">Cytoplasm</location>
    </subcellularLocation>
</comment>
<dbReference type="GO" id="GO:1901379">
    <property type="term" value="P:regulation of potassium ion transmembrane transport"/>
    <property type="evidence" value="ECO:0007669"/>
    <property type="project" value="TreeGrafter"/>
</dbReference>
<feature type="domain" description="NADP-dependent oxidoreductase" evidence="19">
    <location>
        <begin position="68"/>
        <end position="364"/>
    </location>
</feature>
<evidence type="ECO:0000259" key="19">
    <source>
        <dbReference type="Pfam" id="PF00248"/>
    </source>
</evidence>
<evidence type="ECO:0000256" key="15">
    <source>
        <dbReference type="ARBA" id="ARBA00032588"/>
    </source>
</evidence>
<evidence type="ECO:0000256" key="5">
    <source>
        <dbReference type="ARBA" id="ARBA00022448"/>
    </source>
</evidence>
<comment type="similarity">
    <text evidence="3">Belongs to the shaker potassium channel beta subunit family.</text>
</comment>
<comment type="catalytic activity">
    <reaction evidence="17">
        <text>a primary alcohol + NADP(+) = an aldehyde + NADPH + H(+)</text>
        <dbReference type="Rhea" id="RHEA:15937"/>
        <dbReference type="ChEBI" id="CHEBI:15378"/>
        <dbReference type="ChEBI" id="CHEBI:15734"/>
        <dbReference type="ChEBI" id="CHEBI:17478"/>
        <dbReference type="ChEBI" id="CHEBI:57783"/>
        <dbReference type="ChEBI" id="CHEBI:58349"/>
    </reaction>
    <physiologicalReaction direction="right-to-left" evidence="17">
        <dbReference type="Rhea" id="RHEA:15939"/>
    </physiologicalReaction>
</comment>
<dbReference type="GO" id="GO:0044224">
    <property type="term" value="C:juxtaparanode region of axon"/>
    <property type="evidence" value="ECO:0007669"/>
    <property type="project" value="TreeGrafter"/>
</dbReference>
<dbReference type="Proteomes" id="UP000694427">
    <property type="component" value="Unplaced"/>
</dbReference>
<organism evidence="20 21">
    <name type="scientific">Cyprinus carpio</name>
    <name type="common">Common carp</name>
    <dbReference type="NCBI Taxonomy" id="7962"/>
    <lineage>
        <taxon>Eukaryota</taxon>
        <taxon>Metazoa</taxon>
        <taxon>Chordata</taxon>
        <taxon>Craniata</taxon>
        <taxon>Vertebrata</taxon>
        <taxon>Euteleostomi</taxon>
        <taxon>Actinopterygii</taxon>
        <taxon>Neopterygii</taxon>
        <taxon>Teleostei</taxon>
        <taxon>Ostariophysi</taxon>
        <taxon>Cypriniformes</taxon>
        <taxon>Cyprinidae</taxon>
        <taxon>Cyprininae</taxon>
        <taxon>Cyprinus</taxon>
    </lineage>
</organism>
<keyword evidence="21" id="KW-1185">Reference proteome</keyword>
<name>A0A8C1RMA8_CYPCA</name>
<keyword evidence="13" id="KW-0472">Membrane</keyword>
<dbReference type="GO" id="GO:0044325">
    <property type="term" value="F:transmembrane transporter binding"/>
    <property type="evidence" value="ECO:0007669"/>
    <property type="project" value="TreeGrafter"/>
</dbReference>
<proteinExistence type="inferred from homology"/>
<dbReference type="AlphaFoldDB" id="A0A8C1RMA8"/>
<dbReference type="InterPro" id="IPR005400">
    <property type="entry name" value="K_chnl_volt-dep_bsu_KCNAB1"/>
</dbReference>
<evidence type="ECO:0000256" key="14">
    <source>
        <dbReference type="ARBA" id="ARBA00031439"/>
    </source>
</evidence>
<keyword evidence="5" id="KW-0813">Transport</keyword>
<evidence type="ECO:0000256" key="6">
    <source>
        <dbReference type="ARBA" id="ARBA00022475"/>
    </source>
</evidence>
<evidence type="ECO:0000256" key="7">
    <source>
        <dbReference type="ARBA" id="ARBA00022490"/>
    </source>
</evidence>
<dbReference type="NCBIfam" id="TIGR01293">
    <property type="entry name" value="Kv_beta"/>
    <property type="match status" value="1"/>
</dbReference>
<dbReference type="GO" id="GO:0005737">
    <property type="term" value="C:cytoplasm"/>
    <property type="evidence" value="ECO:0007669"/>
    <property type="project" value="UniProtKB-SubCell"/>
</dbReference>
<dbReference type="InterPro" id="IPR005983">
    <property type="entry name" value="K_chnl_volt-dep_bsu_KCNAB"/>
</dbReference>
<comment type="catalytic activity">
    <reaction evidence="16">
        <text>a secondary alcohol + NADP(+) = a ketone + NADPH + H(+)</text>
        <dbReference type="Rhea" id="RHEA:19257"/>
        <dbReference type="ChEBI" id="CHEBI:15378"/>
        <dbReference type="ChEBI" id="CHEBI:17087"/>
        <dbReference type="ChEBI" id="CHEBI:35681"/>
        <dbReference type="ChEBI" id="CHEBI:57783"/>
        <dbReference type="ChEBI" id="CHEBI:58349"/>
    </reaction>
    <physiologicalReaction direction="right-to-left" evidence="16">
        <dbReference type="Rhea" id="RHEA:19259"/>
    </physiologicalReaction>
</comment>
<dbReference type="InterPro" id="IPR023210">
    <property type="entry name" value="NADP_OxRdtase_dom"/>
</dbReference>
<dbReference type="PANTHER" id="PTHR43150:SF10">
    <property type="entry name" value="VOLTAGE-GATED POTASSIUM CHANNEL SUBUNIT BETA-1"/>
    <property type="match status" value="1"/>
</dbReference>
<dbReference type="PANTHER" id="PTHR43150">
    <property type="entry name" value="HYPERKINETIC, ISOFORM M"/>
    <property type="match status" value="1"/>
</dbReference>
<dbReference type="GO" id="GO:0015459">
    <property type="term" value="F:potassium channel regulator activity"/>
    <property type="evidence" value="ECO:0007669"/>
    <property type="project" value="TreeGrafter"/>
</dbReference>
<dbReference type="InterPro" id="IPR005399">
    <property type="entry name" value="K_chnl_volt-dep_bsu_KCNAB-rel"/>
</dbReference>
<evidence type="ECO:0000256" key="3">
    <source>
        <dbReference type="ARBA" id="ARBA00006515"/>
    </source>
</evidence>
<feature type="region of interest" description="Disordered" evidence="18">
    <location>
        <begin position="1"/>
        <end position="32"/>
    </location>
</feature>
<evidence type="ECO:0000256" key="8">
    <source>
        <dbReference type="ARBA" id="ARBA00022538"/>
    </source>
</evidence>
<evidence type="ECO:0000256" key="11">
    <source>
        <dbReference type="ARBA" id="ARBA00023002"/>
    </source>
</evidence>
<evidence type="ECO:0000256" key="2">
    <source>
        <dbReference type="ARBA" id="ARBA00004496"/>
    </source>
</evidence>
<dbReference type="InterPro" id="IPR036812">
    <property type="entry name" value="NAD(P)_OxRdtase_dom_sf"/>
</dbReference>
<dbReference type="Pfam" id="PF00248">
    <property type="entry name" value="Aldo_ket_red"/>
    <property type="match status" value="1"/>
</dbReference>
<dbReference type="GO" id="GO:0005249">
    <property type="term" value="F:voltage-gated potassium channel activity"/>
    <property type="evidence" value="ECO:0007669"/>
    <property type="project" value="InterPro"/>
</dbReference>
<dbReference type="Gene3D" id="3.20.20.100">
    <property type="entry name" value="NADP-dependent oxidoreductase domain"/>
    <property type="match status" value="1"/>
</dbReference>
<evidence type="ECO:0000256" key="10">
    <source>
        <dbReference type="ARBA" id="ARBA00022958"/>
    </source>
</evidence>
<evidence type="ECO:0000313" key="20">
    <source>
        <dbReference type="Ensembl" id="ENSCCRP00010117364.1"/>
    </source>
</evidence>
<dbReference type="GO" id="GO:0008076">
    <property type="term" value="C:voltage-gated potassium channel complex"/>
    <property type="evidence" value="ECO:0007669"/>
    <property type="project" value="TreeGrafter"/>
</dbReference>
<keyword evidence="10" id="KW-0630">Potassium</keyword>
<dbReference type="GO" id="GO:0016491">
    <property type="term" value="F:oxidoreductase activity"/>
    <property type="evidence" value="ECO:0007669"/>
    <property type="project" value="UniProtKB-KW"/>
</dbReference>
<keyword evidence="7" id="KW-0963">Cytoplasm</keyword>
<dbReference type="PRINTS" id="PR01577">
    <property type="entry name" value="KCNABCHANNEL"/>
</dbReference>
<dbReference type="FunFam" id="3.20.20.100:FF:000001">
    <property type="entry name" value="voltage-gated potassium channel subunit beta-2 isoform X2"/>
    <property type="match status" value="1"/>
</dbReference>
<protein>
    <recommendedName>
        <fullName evidence="4">Voltage-gated potassium channel subunit beta-1</fullName>
    </recommendedName>
    <alternativeName>
        <fullName evidence="14">K(+) channel subunit beta-1</fullName>
    </alternativeName>
    <alternativeName>
        <fullName evidence="15">Kv-beta-1</fullName>
    </alternativeName>
</protein>
<reference evidence="20" key="1">
    <citation type="submission" date="2025-08" db="UniProtKB">
        <authorList>
            <consortium name="Ensembl"/>
        </authorList>
    </citation>
    <scope>IDENTIFICATION</scope>
</reference>
<evidence type="ECO:0000313" key="21">
    <source>
        <dbReference type="Proteomes" id="UP000694427"/>
    </source>
</evidence>
<evidence type="ECO:0000256" key="1">
    <source>
        <dbReference type="ARBA" id="ARBA00004413"/>
    </source>
</evidence>
<evidence type="ECO:0000256" key="13">
    <source>
        <dbReference type="ARBA" id="ARBA00023136"/>
    </source>
</evidence>
<sequence length="377" mass="41953">MQVSFACTDHGLKAPRSSEPNKQNTSSPNTASAARARFRTVALIARSLGSFTHRHHISLKESTGKLTGTWVTFGGQISDEVAEQLMTIAYENGVNLFDTAEVYSAGKAEIILGNIIKKKCLRRSSLVITTKLYWGGKAETERGLSRKHIIEGLKGSLQRLQLEYVDVVFANRPDSNTPMEEIVRAMTHIINHGMSMYWGTSRWSAMEIMEAYSVARQFNLIPPVCEQAEYHLFQRDKVEMQLPELYHKIGVGVVSWSPLACGIITGKYENGIPESSRASLKWLKEKILSEDGRKQQAKLKELTHIAEKLSCTLPQLAIAWCLRNEGVSSVLLGTSNPAQLTENLGAIQVLPKITAHVASDIDKILGNRPQSKKDYHH</sequence>
<keyword evidence="12" id="KW-0406">Ion transport</keyword>
<keyword evidence="6" id="KW-1003">Cell membrane</keyword>
<keyword evidence="11" id="KW-0560">Oxidoreductase</keyword>
<dbReference type="PRINTS" id="PR01578">
    <property type="entry name" value="KCNAB1CHANEL"/>
</dbReference>
<evidence type="ECO:0000256" key="4">
    <source>
        <dbReference type="ARBA" id="ARBA00013314"/>
    </source>
</evidence>
<dbReference type="Ensembl" id="ENSCCRT00010130395.1">
    <property type="protein sequence ID" value="ENSCCRP00010117364.1"/>
    <property type="gene ID" value="ENSCCRG00010051390.1"/>
</dbReference>
<feature type="compositionally biased region" description="Polar residues" evidence="18">
    <location>
        <begin position="18"/>
        <end position="32"/>
    </location>
</feature>
<evidence type="ECO:0000256" key="9">
    <source>
        <dbReference type="ARBA" id="ARBA00022857"/>
    </source>
</evidence>
<dbReference type="SUPFAM" id="SSF51430">
    <property type="entry name" value="NAD(P)-linked oxidoreductase"/>
    <property type="match status" value="1"/>
</dbReference>
<evidence type="ECO:0000256" key="18">
    <source>
        <dbReference type="SAM" id="MobiDB-lite"/>
    </source>
</evidence>
<accession>A0A8C1RMA8</accession>
<evidence type="ECO:0000256" key="17">
    <source>
        <dbReference type="ARBA" id="ARBA00048943"/>
    </source>
</evidence>
<evidence type="ECO:0000256" key="12">
    <source>
        <dbReference type="ARBA" id="ARBA00023065"/>
    </source>
</evidence>